<sequence length="246" mass="26984">MIALRRLDLRWCGSLESLPPGVGGLTALPELDISTSSSLNMLPDSIGRMSLPGGVSLLRSLETLNLRGCCSLGSIPEGIDKLAADWNLTSLQLGDCGRLSVPHEVFDGRLDTKWLDFAGGGKRDIDCWVAVYLCAPAVIMEYALTPASDFPTRDPHNIALQGLLAEDSTGWPSVDSLPQLHWVTLDKRQVRFGQKAKDRVERAFIVEKPRRCHLYRLHITTTQGKGDPSFKENSLQNNACSWLAGT</sequence>
<dbReference type="GO" id="GO:0005930">
    <property type="term" value="C:axoneme"/>
    <property type="evidence" value="ECO:0007669"/>
    <property type="project" value="UniProtKB-SubCell"/>
</dbReference>
<comment type="caution">
    <text evidence="2">The sequence shown here is derived from an EMBL/GenBank/DDBJ whole genome shotgun (WGS) entry which is preliminary data.</text>
</comment>
<comment type="subcellular location">
    <subcellularLocation>
        <location evidence="1">Cytoplasm</location>
        <location evidence="1">Cytoskeleton</location>
        <location evidence="1">Cilium axoneme</location>
    </subcellularLocation>
</comment>
<dbReference type="PANTHER" id="PTHR16083:SF83">
    <property type="entry name" value="LEUCINE-RICH REPEAT-CONTAINING PROTEIN 40"/>
    <property type="match status" value="1"/>
</dbReference>
<reference evidence="2 3" key="1">
    <citation type="journal article" date="2024" name="Nat. Commun.">
        <title>Phylogenomics reveals the evolutionary origins of lichenization in chlorophyte algae.</title>
        <authorList>
            <person name="Puginier C."/>
            <person name="Libourel C."/>
            <person name="Otte J."/>
            <person name="Skaloud P."/>
            <person name="Haon M."/>
            <person name="Grisel S."/>
            <person name="Petersen M."/>
            <person name="Berrin J.G."/>
            <person name="Delaux P.M."/>
            <person name="Dal Grande F."/>
            <person name="Keller J."/>
        </authorList>
    </citation>
    <scope>NUCLEOTIDE SEQUENCE [LARGE SCALE GENOMIC DNA]</scope>
    <source>
        <strain evidence="2 3">SAG 2043</strain>
    </source>
</reference>
<evidence type="ECO:0000313" key="2">
    <source>
        <dbReference type="EMBL" id="KAK9814580.1"/>
    </source>
</evidence>
<accession>A0AAW1Q1I9</accession>
<name>A0AAW1Q1I9_9CHLO</name>
<dbReference type="InterPro" id="IPR001611">
    <property type="entry name" value="Leu-rich_rpt"/>
</dbReference>
<organism evidence="2 3">
    <name type="scientific">[Myrmecia] bisecta</name>
    <dbReference type="NCBI Taxonomy" id="41462"/>
    <lineage>
        <taxon>Eukaryota</taxon>
        <taxon>Viridiplantae</taxon>
        <taxon>Chlorophyta</taxon>
        <taxon>core chlorophytes</taxon>
        <taxon>Trebouxiophyceae</taxon>
        <taxon>Trebouxiales</taxon>
        <taxon>Trebouxiaceae</taxon>
        <taxon>Myrmecia</taxon>
    </lineage>
</organism>
<dbReference type="AlphaFoldDB" id="A0AAW1Q1I9"/>
<proteinExistence type="predicted"/>
<dbReference type="Pfam" id="PF00560">
    <property type="entry name" value="LRR_1"/>
    <property type="match status" value="1"/>
</dbReference>
<dbReference type="InterPro" id="IPR032675">
    <property type="entry name" value="LRR_dom_sf"/>
</dbReference>
<dbReference type="PANTHER" id="PTHR16083">
    <property type="entry name" value="LEUCINE RICH REPEAT CONTAINING PROTEIN"/>
    <property type="match status" value="1"/>
</dbReference>
<dbReference type="SUPFAM" id="SSF52047">
    <property type="entry name" value="RNI-like"/>
    <property type="match status" value="1"/>
</dbReference>
<protein>
    <submittedName>
        <fullName evidence="2">Uncharacterized protein</fullName>
    </submittedName>
</protein>
<dbReference type="Gene3D" id="3.80.10.10">
    <property type="entry name" value="Ribonuclease Inhibitor"/>
    <property type="match status" value="1"/>
</dbReference>
<evidence type="ECO:0000256" key="1">
    <source>
        <dbReference type="ARBA" id="ARBA00004430"/>
    </source>
</evidence>
<keyword evidence="3" id="KW-1185">Reference proteome</keyword>
<evidence type="ECO:0000313" key="3">
    <source>
        <dbReference type="Proteomes" id="UP001489004"/>
    </source>
</evidence>
<dbReference type="Proteomes" id="UP001489004">
    <property type="component" value="Unassembled WGS sequence"/>
</dbReference>
<dbReference type="EMBL" id="JALJOR010000007">
    <property type="protein sequence ID" value="KAK9814580.1"/>
    <property type="molecule type" value="Genomic_DNA"/>
</dbReference>
<gene>
    <name evidence="2" type="ORF">WJX72_008175</name>
</gene>